<name>A0A0V1GQH2_9BILA</name>
<organism evidence="2 3">
    <name type="scientific">Trichinella zimbabwensis</name>
    <dbReference type="NCBI Taxonomy" id="268475"/>
    <lineage>
        <taxon>Eukaryota</taxon>
        <taxon>Metazoa</taxon>
        <taxon>Ecdysozoa</taxon>
        <taxon>Nematoda</taxon>
        <taxon>Enoplea</taxon>
        <taxon>Dorylaimia</taxon>
        <taxon>Trichinellida</taxon>
        <taxon>Trichinellidae</taxon>
        <taxon>Trichinella</taxon>
    </lineage>
</organism>
<dbReference type="EMBL" id="JYDP01000499">
    <property type="protein sequence ID" value="KRZ00377.1"/>
    <property type="molecule type" value="Genomic_DNA"/>
</dbReference>
<comment type="caution">
    <text evidence="2">The sequence shown here is derived from an EMBL/GenBank/DDBJ whole genome shotgun (WGS) entry which is preliminary data.</text>
</comment>
<protein>
    <submittedName>
        <fullName evidence="2">Uncharacterized protein</fullName>
    </submittedName>
</protein>
<feature type="compositionally biased region" description="Basic and acidic residues" evidence="1">
    <location>
        <begin position="32"/>
        <end position="44"/>
    </location>
</feature>
<dbReference type="Proteomes" id="UP000055024">
    <property type="component" value="Unassembled WGS sequence"/>
</dbReference>
<gene>
    <name evidence="2" type="ORF">T11_14966</name>
</gene>
<evidence type="ECO:0000256" key="1">
    <source>
        <dbReference type="SAM" id="MobiDB-lite"/>
    </source>
</evidence>
<reference evidence="2 3" key="1">
    <citation type="submission" date="2015-01" db="EMBL/GenBank/DDBJ databases">
        <title>Evolution of Trichinella species and genotypes.</title>
        <authorList>
            <person name="Korhonen P.K."/>
            <person name="Edoardo P."/>
            <person name="Giuseppe L.R."/>
            <person name="Gasser R.B."/>
        </authorList>
    </citation>
    <scope>NUCLEOTIDE SEQUENCE [LARGE SCALE GENOMIC DNA]</scope>
    <source>
        <strain evidence="2">ISS1029</strain>
    </source>
</reference>
<keyword evidence="3" id="KW-1185">Reference proteome</keyword>
<feature type="region of interest" description="Disordered" evidence="1">
    <location>
        <begin position="31"/>
        <end position="50"/>
    </location>
</feature>
<evidence type="ECO:0000313" key="3">
    <source>
        <dbReference type="Proteomes" id="UP000055024"/>
    </source>
</evidence>
<evidence type="ECO:0000313" key="2">
    <source>
        <dbReference type="EMBL" id="KRZ00377.1"/>
    </source>
</evidence>
<accession>A0A0V1GQH2</accession>
<sequence>MWRTCAVYANVTLHPFSQRFHVVVMDIPGPLEEARNGNHRKEEEQQQQQS</sequence>
<proteinExistence type="predicted"/>
<dbReference type="AlphaFoldDB" id="A0A0V1GQH2"/>